<gene>
    <name evidence="2" type="ORF">SAMN05660895_1366</name>
</gene>
<dbReference type="SUPFAM" id="SSF56601">
    <property type="entry name" value="beta-lactamase/transpeptidase-like"/>
    <property type="match status" value="1"/>
</dbReference>
<dbReference type="RefSeq" id="WP_222842586.1">
    <property type="nucleotide sequence ID" value="NZ_FPCJ01000001.1"/>
</dbReference>
<name>A0A1I7ND65_9BACT</name>
<dbReference type="AlphaFoldDB" id="A0A1I7ND65"/>
<evidence type="ECO:0000259" key="1">
    <source>
        <dbReference type="Pfam" id="PF13354"/>
    </source>
</evidence>
<evidence type="ECO:0000313" key="2">
    <source>
        <dbReference type="EMBL" id="SFV32503.1"/>
    </source>
</evidence>
<dbReference type="EMBL" id="FPCJ01000001">
    <property type="protein sequence ID" value="SFV32503.1"/>
    <property type="molecule type" value="Genomic_DNA"/>
</dbReference>
<dbReference type="Pfam" id="PF13354">
    <property type="entry name" value="Beta-lactamase2"/>
    <property type="match status" value="1"/>
</dbReference>
<dbReference type="InterPro" id="IPR012338">
    <property type="entry name" value="Beta-lactam/transpept-like"/>
</dbReference>
<dbReference type="GO" id="GO:0030655">
    <property type="term" value="P:beta-lactam antibiotic catabolic process"/>
    <property type="evidence" value="ECO:0007669"/>
    <property type="project" value="InterPro"/>
</dbReference>
<evidence type="ECO:0000313" key="3">
    <source>
        <dbReference type="Proteomes" id="UP000199537"/>
    </source>
</evidence>
<feature type="domain" description="Beta-lactamase class A catalytic" evidence="1">
    <location>
        <begin position="87"/>
        <end position="358"/>
    </location>
</feature>
<proteinExistence type="predicted"/>
<keyword evidence="3" id="KW-1185">Reference proteome</keyword>
<sequence>MMRNLHCFVFEMALFLIGCMQIPSGTSHAQPHTDPYFRRLLFAHQDSLYRQVLTHPDTYRLQILYVQIDRDRHNRPHFHTYAYHADPQLYFYPASVVKLPLACLALEKLNELHIPGVNKFTRMQFDSAYPWQIPEWADSTSETGYPSIAHFIKKAFLVSDNDAYNRLYQFVGQQAIQQKLHEKGYTSARIIRQFMGLMAEQNRYTNPVRFLDEQGHLLYTQPALYNPDSVQRGAPVLIGRAYINRDGKLVPQPMDFSMQNQISLYDLVHMLQALLFPESVPARQRFLLTDDDLHFLYQYLSQFPRETNYPKYDADVFYDTYVKFFFRDSSHHQLPPGVRVFNKVGWSYGFLTDVSYVADFEHHIEYMLAATLYVNSDGVLNDDRYEYEEVGTPFLYQLGQVIYRHELHRRRKHLPDLSRFQIQYEHRDENDMRPAIKQVDN</sequence>
<protein>
    <submittedName>
        <fullName evidence="2">Beta-lactamase enzyme family protein</fullName>
    </submittedName>
</protein>
<reference evidence="3" key="1">
    <citation type="submission" date="2016-10" db="EMBL/GenBank/DDBJ databases">
        <authorList>
            <person name="Varghese N."/>
            <person name="Submissions S."/>
        </authorList>
    </citation>
    <scope>NUCLEOTIDE SEQUENCE [LARGE SCALE GENOMIC DNA]</scope>
    <source>
        <strain evidence="3">DSM 14807</strain>
    </source>
</reference>
<dbReference type="Proteomes" id="UP000199537">
    <property type="component" value="Unassembled WGS sequence"/>
</dbReference>
<accession>A0A1I7ND65</accession>
<dbReference type="STRING" id="1393122.SAMN05660895_1366"/>
<dbReference type="InterPro" id="IPR045155">
    <property type="entry name" value="Beta-lactam_cat"/>
</dbReference>
<organism evidence="2 3">
    <name type="scientific">Thermoflavifilum thermophilum</name>
    <dbReference type="NCBI Taxonomy" id="1393122"/>
    <lineage>
        <taxon>Bacteria</taxon>
        <taxon>Pseudomonadati</taxon>
        <taxon>Bacteroidota</taxon>
        <taxon>Chitinophagia</taxon>
        <taxon>Chitinophagales</taxon>
        <taxon>Chitinophagaceae</taxon>
        <taxon>Thermoflavifilum</taxon>
    </lineage>
</organism>
<dbReference type="GO" id="GO:0008800">
    <property type="term" value="F:beta-lactamase activity"/>
    <property type="evidence" value="ECO:0007669"/>
    <property type="project" value="InterPro"/>
</dbReference>
<dbReference type="Gene3D" id="3.40.710.10">
    <property type="entry name" value="DD-peptidase/beta-lactamase superfamily"/>
    <property type="match status" value="1"/>
</dbReference>